<dbReference type="PANTHER" id="PTHR36449:SF1">
    <property type="entry name" value="ACETYLTRANSFERASE"/>
    <property type="match status" value="1"/>
</dbReference>
<dbReference type="Gene3D" id="3.40.630.30">
    <property type="match status" value="1"/>
</dbReference>
<comment type="catalytic activity">
    <reaction evidence="5">
        <text>glycyl-tRNA(Gly) + acetyl-CoA = N-acetylglycyl-tRNA(Gly) + CoA + H(+)</text>
        <dbReference type="Rhea" id="RHEA:81867"/>
        <dbReference type="Rhea" id="RHEA-COMP:9683"/>
        <dbReference type="Rhea" id="RHEA-COMP:19766"/>
        <dbReference type="ChEBI" id="CHEBI:15378"/>
        <dbReference type="ChEBI" id="CHEBI:57287"/>
        <dbReference type="ChEBI" id="CHEBI:57288"/>
        <dbReference type="ChEBI" id="CHEBI:78522"/>
        <dbReference type="ChEBI" id="CHEBI:232036"/>
    </reaction>
</comment>
<dbReference type="GO" id="GO:0016747">
    <property type="term" value="F:acyltransferase activity, transferring groups other than amino-acyl groups"/>
    <property type="evidence" value="ECO:0007669"/>
    <property type="project" value="InterPro"/>
</dbReference>
<keyword evidence="4" id="KW-0012">Acyltransferase</keyword>
<accession>A0A1B7W1N4</accession>
<evidence type="ECO:0000313" key="7">
    <source>
        <dbReference type="EMBL" id="OBQ27201.1"/>
    </source>
</evidence>
<keyword evidence="2" id="KW-1277">Toxin-antitoxin system</keyword>
<dbReference type="SUPFAM" id="SSF55729">
    <property type="entry name" value="Acyl-CoA N-acyltransferases (Nat)"/>
    <property type="match status" value="1"/>
</dbReference>
<evidence type="ECO:0000313" key="8">
    <source>
        <dbReference type="Proteomes" id="UP000092382"/>
    </source>
</evidence>
<evidence type="ECO:0000256" key="4">
    <source>
        <dbReference type="ARBA" id="ARBA00023315"/>
    </source>
</evidence>
<dbReference type="EMBL" id="LJOY01000003">
    <property type="protein sequence ID" value="OBQ27201.1"/>
    <property type="molecule type" value="Genomic_DNA"/>
</dbReference>
<dbReference type="PATRIC" id="fig|1710894.3.peg.4004"/>
<evidence type="ECO:0000256" key="5">
    <source>
        <dbReference type="ARBA" id="ARBA00049880"/>
    </source>
</evidence>
<evidence type="ECO:0000259" key="6">
    <source>
        <dbReference type="PROSITE" id="PS51186"/>
    </source>
</evidence>
<evidence type="ECO:0000256" key="2">
    <source>
        <dbReference type="ARBA" id="ARBA00022649"/>
    </source>
</evidence>
<keyword evidence="3 7" id="KW-0808">Transferase</keyword>
<feature type="domain" description="N-acetyltransferase" evidence="6">
    <location>
        <begin position="1"/>
        <end position="171"/>
    </location>
</feature>
<dbReference type="Pfam" id="PF00583">
    <property type="entry name" value="Acetyltransf_1"/>
    <property type="match status" value="1"/>
</dbReference>
<dbReference type="Proteomes" id="UP000092382">
    <property type="component" value="Unassembled WGS sequence"/>
</dbReference>
<protein>
    <submittedName>
        <fullName evidence="7">GCN5 family acetyltransferase</fullName>
    </submittedName>
</protein>
<dbReference type="InterPro" id="IPR000182">
    <property type="entry name" value="GNAT_dom"/>
</dbReference>
<name>A0A1B7W1N4_APHFL</name>
<dbReference type="InterPro" id="IPR016181">
    <property type="entry name" value="Acyl_CoA_acyltransferase"/>
</dbReference>
<reference evidence="7 8" key="1">
    <citation type="submission" date="2015-09" db="EMBL/GenBank/DDBJ databases">
        <title>Whole genome shotgun sequence assembly of Aphanizomenon flos-aquae UKL13.</title>
        <authorList>
            <person name="Driscoll C."/>
        </authorList>
    </citation>
    <scope>NUCLEOTIDE SEQUENCE [LARGE SCALE GENOMIC DNA]</scope>
    <source>
        <strain evidence="7">MDT13</strain>
    </source>
</reference>
<comment type="caution">
    <text evidence="7">The sequence shown here is derived from an EMBL/GenBank/DDBJ whole genome shotgun (WGS) entry which is preliminary data.</text>
</comment>
<dbReference type="PANTHER" id="PTHR36449">
    <property type="entry name" value="ACETYLTRANSFERASE-RELATED"/>
    <property type="match status" value="1"/>
</dbReference>
<sequence length="177" mass="20180">MQLTDNFDAFNHYLIEPLGKKHNRAAFCSGVDELDKYFKAQAGQDLRKRTAAPFVLVEKSSGFVAGYYTLSATRIKIGELPIEITKKLPKYPELPATLLGRLAVDQNHRQKGLGEMLLMNALDRSLQSEIATIAVVVDAKDDKARSFYEHYQFIRFADYSHRLFLMMETIDKMINSN</sequence>
<evidence type="ECO:0000256" key="3">
    <source>
        <dbReference type="ARBA" id="ARBA00022679"/>
    </source>
</evidence>
<dbReference type="AlphaFoldDB" id="A0A1B7W1N4"/>
<evidence type="ECO:0000256" key="1">
    <source>
        <dbReference type="ARBA" id="ARBA00022491"/>
    </source>
</evidence>
<gene>
    <name evidence="7" type="ORF">AN481_01810</name>
</gene>
<organism evidence="7 8">
    <name type="scientific">Aphanizomenon flos-aquae LD13</name>
    <dbReference type="NCBI Taxonomy" id="1710894"/>
    <lineage>
        <taxon>Bacteria</taxon>
        <taxon>Bacillati</taxon>
        <taxon>Cyanobacteriota</taxon>
        <taxon>Cyanophyceae</taxon>
        <taxon>Nostocales</taxon>
        <taxon>Aphanizomenonaceae</taxon>
        <taxon>Aphanizomenon</taxon>
    </lineage>
</organism>
<dbReference type="PROSITE" id="PS51186">
    <property type="entry name" value="GNAT"/>
    <property type="match status" value="1"/>
</dbReference>
<keyword evidence="1" id="KW-0678">Repressor</keyword>
<proteinExistence type="predicted"/>